<keyword evidence="1" id="KW-0732">Signal</keyword>
<feature type="signal peptide" evidence="1">
    <location>
        <begin position="1"/>
        <end position="21"/>
    </location>
</feature>
<dbReference type="KEGG" id="dpt:Deipr_1222"/>
<dbReference type="STRING" id="693977.Deipr_1222"/>
<evidence type="ECO:0000313" key="3">
    <source>
        <dbReference type="Proteomes" id="UP000007718"/>
    </source>
</evidence>
<dbReference type="AlphaFoldDB" id="F0RNW3"/>
<evidence type="ECO:0000313" key="2">
    <source>
        <dbReference type="EMBL" id="ADY26372.1"/>
    </source>
</evidence>
<dbReference type="PROSITE" id="PS51257">
    <property type="entry name" value="PROKAR_LIPOPROTEIN"/>
    <property type="match status" value="1"/>
</dbReference>
<feature type="chain" id="PRO_5003256142" description="Lipoprotein" evidence="1">
    <location>
        <begin position="22"/>
        <end position="216"/>
    </location>
</feature>
<gene>
    <name evidence="2" type="ordered locus">Deipr_1222</name>
</gene>
<dbReference type="Proteomes" id="UP000007718">
    <property type="component" value="Chromosome"/>
</dbReference>
<protein>
    <recommendedName>
        <fullName evidence="4">Lipoprotein</fullName>
    </recommendedName>
</protein>
<dbReference type="OrthoDB" id="72419at2"/>
<keyword evidence="3" id="KW-1185">Reference proteome</keyword>
<reference evidence="3" key="1">
    <citation type="submission" date="2011-02" db="EMBL/GenBank/DDBJ databases">
        <title>The complete sequence of chromosome of Deinococcus proteolyticus DSM 20540.</title>
        <authorList>
            <consortium name="US DOE Joint Genome Institute (JGI-PGF)"/>
            <person name="Lucas S."/>
            <person name="Copeland A."/>
            <person name="Lapidus A."/>
            <person name="Bruce D."/>
            <person name="Goodwin L."/>
            <person name="Pitluck S."/>
            <person name="Kyrpides N."/>
            <person name="Mavromatis K."/>
            <person name="Pagani I."/>
            <person name="Ivanova N."/>
            <person name="Ovchinnikova G."/>
            <person name="Zeytun A."/>
            <person name="Detter J.C."/>
            <person name="Han C."/>
            <person name="Land M."/>
            <person name="Hauser L."/>
            <person name="Markowitz V."/>
            <person name="Cheng J.-F."/>
            <person name="Hugenholtz P."/>
            <person name="Woyke T."/>
            <person name="Wu D."/>
            <person name="Pukall R."/>
            <person name="Steenblock K."/>
            <person name="Brambilla E."/>
            <person name="Klenk H.-P."/>
            <person name="Eisen J.A."/>
        </authorList>
    </citation>
    <scope>NUCLEOTIDE SEQUENCE [LARGE SCALE GENOMIC DNA]</scope>
    <source>
        <strain evidence="3">ATCC 35074 / DSM 20540 / JCM 6276 / NBRC 101906 / NCIMB 13154 / VKM Ac-1939 / CCM 2703 / MRP</strain>
    </source>
</reference>
<dbReference type="RefSeq" id="WP_013614981.1">
    <property type="nucleotide sequence ID" value="NC_015161.1"/>
</dbReference>
<dbReference type="EMBL" id="CP002536">
    <property type="protein sequence ID" value="ADY26372.1"/>
    <property type="molecule type" value="Genomic_DNA"/>
</dbReference>
<dbReference type="HOGENOM" id="CLU_1275952_0_0_0"/>
<sequence length="216" mass="22248">MQKPVFVLGTLVLGLSLSACGGGTPAPQPQPAPQPKPAITLYQGVWGYAYDEGANGTIEQSGAALFVDEVQGGYGRVAVGAYSNEAQTRQGGALLGPISGTGRLEVAFTQDTSSNVRPYLVGQDSDNQLGSYQGHPIFAGLAGITDAAGNVLSTGAFVLVQVSTEKPATAQAQAALQQQANHLAAQRLSSGLAAQTLQTHPDFSTLQLNAAELLRR</sequence>
<reference evidence="2 3" key="2">
    <citation type="journal article" date="2012" name="Stand. Genomic Sci.">
        <title>Complete genome sequence of the orange-red pigmented, radioresistant Deinococcus proteolyticus type strain (MRP(T)).</title>
        <authorList>
            <person name="Copeland A."/>
            <person name="Zeytun A."/>
            <person name="Yassawong M."/>
            <person name="Nolan M."/>
            <person name="Lucas S."/>
            <person name="Hammon N."/>
            <person name="Deshpande S."/>
            <person name="Cheng J.F."/>
            <person name="Han C."/>
            <person name="Tapia R."/>
            <person name="Goodwin L.A."/>
            <person name="Pitluck S."/>
            <person name="Mavromatis K."/>
            <person name="Liolios K."/>
            <person name="Pagani I."/>
            <person name="Ivanova N."/>
            <person name="Mikhailova N."/>
            <person name="Pati A."/>
            <person name="Chen A."/>
            <person name="Palaniappan K."/>
            <person name="Land M."/>
            <person name="Hauser L."/>
            <person name="Jeffries C.D."/>
            <person name="Brambilla E.M."/>
            <person name="Rohde M."/>
            <person name="Sikorski J."/>
            <person name="Pukall R."/>
            <person name="Goker M."/>
            <person name="Detter J.C."/>
            <person name="Woyke T."/>
            <person name="Bristow J."/>
            <person name="Eisen J.A."/>
            <person name="Markowitz V."/>
            <person name="Hugenholtz P."/>
            <person name="Kyrpides N.C."/>
            <person name="Klenk H.P."/>
            <person name="Lapidus A."/>
        </authorList>
    </citation>
    <scope>NUCLEOTIDE SEQUENCE [LARGE SCALE GENOMIC DNA]</scope>
    <source>
        <strain evidence="3">ATCC 35074 / DSM 20540 / JCM 6276 / NBRC 101906 / NCIMB 13154 / VKM Ac-1939 / CCM 2703 / MRP</strain>
    </source>
</reference>
<name>F0RNW3_DEIPM</name>
<accession>F0RNW3</accession>
<evidence type="ECO:0000256" key="1">
    <source>
        <dbReference type="SAM" id="SignalP"/>
    </source>
</evidence>
<proteinExistence type="predicted"/>
<organism evidence="2 3">
    <name type="scientific">Deinococcus proteolyticus (strain ATCC 35074 / DSM 20540 / JCM 6276 / NBRC 101906 / NCIMB 13154 / VKM Ac-1939 / CCM 2703 / MRP)</name>
    <dbReference type="NCBI Taxonomy" id="693977"/>
    <lineage>
        <taxon>Bacteria</taxon>
        <taxon>Thermotogati</taxon>
        <taxon>Deinococcota</taxon>
        <taxon>Deinococci</taxon>
        <taxon>Deinococcales</taxon>
        <taxon>Deinococcaceae</taxon>
        <taxon>Deinococcus</taxon>
    </lineage>
</organism>
<evidence type="ECO:0008006" key="4">
    <source>
        <dbReference type="Google" id="ProtNLM"/>
    </source>
</evidence>